<dbReference type="SUPFAM" id="SSF52540">
    <property type="entry name" value="P-loop containing nucleoside triphosphate hydrolases"/>
    <property type="match status" value="1"/>
</dbReference>
<dbReference type="Proteomes" id="UP000030011">
    <property type="component" value="Unassembled WGS sequence"/>
</dbReference>
<accession>A0A0A0JPA7</accession>
<protein>
    <recommendedName>
        <fullName evidence="2">Polyphosphate kinase-2-related domain-containing protein</fullName>
    </recommendedName>
</protein>
<dbReference type="PANTHER" id="PTHR34383">
    <property type="entry name" value="POLYPHOSPHATE:AMP PHOSPHOTRANSFERASE-RELATED"/>
    <property type="match status" value="1"/>
</dbReference>
<sequence>MAKKKAKDSKDKKSSKDAKGKGSASAPTSFREALRAGEGFDLASLDPRSTPGFDGDKVAGEEALAGLGDELAELQERLYAESKGGGKRSVLLIIQGMDTSGKGGIMRHVVGAFDPQGVEITSFKAPTDEEKKHPFLWRIRNALPSPGDIGVFDRSHYEDVLIVRVHDLVPPSQWSRRYAQINAFEKKVVESGTTVIKVMLHISSDEQKARLAERLDRPDKHWKFNPGDLDERAFWADYQEAYQVAIDKCSTEVAPWFVVPADRKWYARLAVTELVLEHLRALDPQWPKADFDVKAEQKRLAAMP</sequence>
<evidence type="ECO:0000259" key="2">
    <source>
        <dbReference type="Pfam" id="PF03976"/>
    </source>
</evidence>
<gene>
    <name evidence="3" type="ORF">N803_07445</name>
</gene>
<dbReference type="InterPro" id="IPR027417">
    <property type="entry name" value="P-loop_NTPase"/>
</dbReference>
<dbReference type="NCBIfam" id="TIGR03709">
    <property type="entry name" value="PPK2_rel_1"/>
    <property type="match status" value="1"/>
</dbReference>
<evidence type="ECO:0000313" key="3">
    <source>
        <dbReference type="EMBL" id="KGN38569.1"/>
    </source>
</evidence>
<organism evidence="3 4">
    <name type="scientific">Knoellia subterranea KCTC 19937</name>
    <dbReference type="NCBI Taxonomy" id="1385521"/>
    <lineage>
        <taxon>Bacteria</taxon>
        <taxon>Bacillati</taxon>
        <taxon>Actinomycetota</taxon>
        <taxon>Actinomycetes</taxon>
        <taxon>Micrococcales</taxon>
        <taxon>Intrasporangiaceae</taxon>
        <taxon>Knoellia</taxon>
    </lineage>
</organism>
<dbReference type="EMBL" id="AVPK01000002">
    <property type="protein sequence ID" value="KGN38569.1"/>
    <property type="molecule type" value="Genomic_DNA"/>
</dbReference>
<dbReference type="InterPro" id="IPR022300">
    <property type="entry name" value="PPK2-rel_1"/>
</dbReference>
<comment type="caution">
    <text evidence="3">The sequence shown here is derived from an EMBL/GenBank/DDBJ whole genome shotgun (WGS) entry which is preliminary data.</text>
</comment>
<dbReference type="GO" id="GO:0016776">
    <property type="term" value="F:phosphotransferase activity, phosphate group as acceptor"/>
    <property type="evidence" value="ECO:0007669"/>
    <property type="project" value="InterPro"/>
</dbReference>
<dbReference type="PANTHER" id="PTHR34383:SF3">
    <property type="entry name" value="POLYPHOSPHATE:AMP PHOSPHOTRANSFERASE"/>
    <property type="match status" value="1"/>
</dbReference>
<dbReference type="OrthoDB" id="9775224at2"/>
<feature type="compositionally biased region" description="Basic and acidic residues" evidence="1">
    <location>
        <begin position="8"/>
        <end position="20"/>
    </location>
</feature>
<dbReference type="Gene3D" id="3.40.50.300">
    <property type="entry name" value="P-loop containing nucleotide triphosphate hydrolases"/>
    <property type="match status" value="1"/>
</dbReference>
<name>A0A0A0JPA7_9MICO</name>
<dbReference type="RefSeq" id="WP_035902953.1">
    <property type="nucleotide sequence ID" value="NZ_AVPK01000002.1"/>
</dbReference>
<feature type="domain" description="Polyphosphate kinase-2-related" evidence="2">
    <location>
        <begin position="57"/>
        <end position="283"/>
    </location>
</feature>
<reference evidence="3 4" key="1">
    <citation type="submission" date="2013-08" db="EMBL/GenBank/DDBJ databases">
        <title>The genome sequence of Knoellia subterranea.</title>
        <authorList>
            <person name="Zhu W."/>
            <person name="Wang G."/>
        </authorList>
    </citation>
    <scope>NUCLEOTIDE SEQUENCE [LARGE SCALE GENOMIC DNA]</scope>
    <source>
        <strain evidence="3 4">KCTC 19937</strain>
    </source>
</reference>
<dbReference type="Pfam" id="PF03976">
    <property type="entry name" value="PPK2"/>
    <property type="match status" value="1"/>
</dbReference>
<dbReference type="STRING" id="1385521.N803_07445"/>
<evidence type="ECO:0000313" key="4">
    <source>
        <dbReference type="Proteomes" id="UP000030011"/>
    </source>
</evidence>
<evidence type="ECO:0000256" key="1">
    <source>
        <dbReference type="SAM" id="MobiDB-lite"/>
    </source>
</evidence>
<dbReference type="InterPro" id="IPR022488">
    <property type="entry name" value="PPK2-related"/>
</dbReference>
<feature type="region of interest" description="Disordered" evidence="1">
    <location>
        <begin position="1"/>
        <end position="30"/>
    </location>
</feature>
<dbReference type="eggNOG" id="COG2326">
    <property type="taxonomic scope" value="Bacteria"/>
</dbReference>
<dbReference type="GO" id="GO:0006797">
    <property type="term" value="P:polyphosphate metabolic process"/>
    <property type="evidence" value="ECO:0007669"/>
    <property type="project" value="InterPro"/>
</dbReference>
<proteinExistence type="predicted"/>
<keyword evidence="4" id="KW-1185">Reference proteome</keyword>
<dbReference type="AlphaFoldDB" id="A0A0A0JPA7"/>